<reference evidence="2 3" key="1">
    <citation type="submission" date="2019-03" db="EMBL/GenBank/DDBJ databases">
        <title>Genomic Encyclopedia of Type Strains, Phase IV (KMG-IV): sequencing the most valuable type-strain genomes for metagenomic binning, comparative biology and taxonomic classification.</title>
        <authorList>
            <person name="Goeker M."/>
        </authorList>
    </citation>
    <scope>NUCLEOTIDE SEQUENCE [LARGE SCALE GENOMIC DNA]</scope>
    <source>
        <strain evidence="2 3">JA181</strain>
    </source>
</reference>
<sequence length="182" mass="18359">MSLSLPMPVLAAATALALATPGFSATLTDTAADVLFMGGDITAEATAPVFDGSSFSPLYAGIFGGVSGIWDPAFVLTVLTEDGAEALYGEADSYSFDGVDDLSFVFTATGSAADLFGGTVLAELHFDAPIPDPFGATADIYATARLTLSAQTAPAPVPLPATLPMLLAALALPGVALRRRAA</sequence>
<dbReference type="Proteomes" id="UP000295484">
    <property type="component" value="Unassembled WGS sequence"/>
</dbReference>
<feature type="chain" id="PRO_5021007720" description="Secreted protein" evidence="1">
    <location>
        <begin position="25"/>
        <end position="182"/>
    </location>
</feature>
<comment type="caution">
    <text evidence="2">The sequence shown here is derived from an EMBL/GenBank/DDBJ whole genome shotgun (WGS) entry which is preliminary data.</text>
</comment>
<evidence type="ECO:0000313" key="2">
    <source>
        <dbReference type="EMBL" id="TDX25383.1"/>
    </source>
</evidence>
<dbReference type="RefSeq" id="WP_134078806.1">
    <property type="nucleotide sequence ID" value="NZ_SOEB01000020.1"/>
</dbReference>
<dbReference type="AlphaFoldDB" id="A0A4V3GT49"/>
<evidence type="ECO:0000313" key="3">
    <source>
        <dbReference type="Proteomes" id="UP000295484"/>
    </source>
</evidence>
<organism evidence="2 3">
    <name type="scientific">Rhodovulum visakhapatnamense</name>
    <dbReference type="NCBI Taxonomy" id="364297"/>
    <lineage>
        <taxon>Bacteria</taxon>
        <taxon>Pseudomonadati</taxon>
        <taxon>Pseudomonadota</taxon>
        <taxon>Alphaproteobacteria</taxon>
        <taxon>Rhodobacterales</taxon>
        <taxon>Paracoccaceae</taxon>
        <taxon>Rhodovulum</taxon>
    </lineage>
</organism>
<keyword evidence="1" id="KW-0732">Signal</keyword>
<proteinExistence type="predicted"/>
<dbReference type="EMBL" id="SOEB01000020">
    <property type="protein sequence ID" value="TDX25383.1"/>
    <property type="molecule type" value="Genomic_DNA"/>
</dbReference>
<gene>
    <name evidence="2" type="ORF">EV657_12018</name>
</gene>
<feature type="signal peptide" evidence="1">
    <location>
        <begin position="1"/>
        <end position="24"/>
    </location>
</feature>
<accession>A0A4V3GT49</accession>
<evidence type="ECO:0008006" key="4">
    <source>
        <dbReference type="Google" id="ProtNLM"/>
    </source>
</evidence>
<evidence type="ECO:0000256" key="1">
    <source>
        <dbReference type="SAM" id="SignalP"/>
    </source>
</evidence>
<protein>
    <recommendedName>
        <fullName evidence="4">Secreted protein</fullName>
    </recommendedName>
</protein>
<name>A0A4V3GT49_9RHOB</name>